<dbReference type="EMBL" id="LR828253">
    <property type="protein sequence ID" value="CAD0350452.1"/>
    <property type="molecule type" value="Genomic_DNA"/>
</dbReference>
<feature type="domain" description="VOC" evidence="1">
    <location>
        <begin position="1"/>
        <end position="129"/>
    </location>
</feature>
<reference evidence="2" key="1">
    <citation type="submission" date="2020-07" db="EMBL/GenBank/DDBJ databases">
        <authorList>
            <person name="Pothier F. J."/>
        </authorList>
    </citation>
    <scope>NUCLEOTIDE SEQUENCE</scope>
    <source>
        <strain evidence="2">CFBP 8129</strain>
    </source>
</reference>
<organism evidence="2">
    <name type="scientific">Xanthomonas hortorum pv. gardneri</name>
    <dbReference type="NCBI Taxonomy" id="2754056"/>
    <lineage>
        <taxon>Bacteria</taxon>
        <taxon>Pseudomonadati</taxon>
        <taxon>Pseudomonadota</taxon>
        <taxon>Gammaproteobacteria</taxon>
        <taxon>Lysobacterales</taxon>
        <taxon>Lysobacteraceae</taxon>
        <taxon>Xanthomonas</taxon>
    </lineage>
</organism>
<dbReference type="Gene3D" id="3.10.180.10">
    <property type="entry name" value="2,3-Dihydroxybiphenyl 1,2-Dioxygenase, domain 1"/>
    <property type="match status" value="1"/>
</dbReference>
<dbReference type="CDD" id="cd07262">
    <property type="entry name" value="VOC_like"/>
    <property type="match status" value="1"/>
</dbReference>
<dbReference type="InterPro" id="IPR037523">
    <property type="entry name" value="VOC_core"/>
</dbReference>
<dbReference type="Pfam" id="PF00903">
    <property type="entry name" value="Glyoxalase"/>
    <property type="match status" value="1"/>
</dbReference>
<dbReference type="InterPro" id="IPR004360">
    <property type="entry name" value="Glyas_Fos-R_dOase_dom"/>
</dbReference>
<evidence type="ECO:0000259" key="1">
    <source>
        <dbReference type="PROSITE" id="PS51819"/>
    </source>
</evidence>
<proteinExistence type="predicted"/>
<dbReference type="PANTHER" id="PTHR35006">
    <property type="entry name" value="GLYOXALASE FAMILY PROTEIN (AFU_ORTHOLOGUE AFUA_5G14830)"/>
    <property type="match status" value="1"/>
</dbReference>
<dbReference type="EMBL" id="LR828253">
    <property type="protein sequence ID" value="CAD0350457.1"/>
    <property type="molecule type" value="Genomic_DNA"/>
</dbReference>
<dbReference type="AlphaFoldDB" id="A0A0G8NXQ6"/>
<protein>
    <recommendedName>
        <fullName evidence="1">VOC domain-containing protein</fullName>
    </recommendedName>
</protein>
<dbReference type="STRING" id="90270.BI317_04820"/>
<dbReference type="GeneID" id="55513168"/>
<dbReference type="PANTHER" id="PTHR35006:SF4">
    <property type="entry name" value="BLR7706 PROTEIN"/>
    <property type="match status" value="1"/>
</dbReference>
<name>A0A0G8NXQ6_9XANT</name>
<gene>
    <name evidence="2" type="ORF">CFBP8129_35890</name>
</gene>
<dbReference type="RefSeq" id="WP_043908393.1">
    <property type="nucleotide sequence ID" value="NZ_CP018728.1"/>
</dbReference>
<accession>A0A0G8NXQ6</accession>
<dbReference type="SUPFAM" id="SSF54593">
    <property type="entry name" value="Glyoxalase/Bleomycin resistance protein/Dihydroxybiphenyl dioxygenase"/>
    <property type="match status" value="1"/>
</dbReference>
<sequence>MLHHVSLGVRTIEASAAFYDAVLGALGYVRVWSDLEPGTLDQAVGYGRPGGEDSLALKQRDARLCATGAGFHLAFAASAAGAVDAFHLAALQHGGSCNGAPGLRPDYGDDYYAAFVIDPDGHHLEAVVDTTM</sequence>
<dbReference type="OrthoDB" id="9800438at2"/>
<dbReference type="PROSITE" id="PS51819">
    <property type="entry name" value="VOC"/>
    <property type="match status" value="1"/>
</dbReference>
<dbReference type="InterPro" id="IPR029068">
    <property type="entry name" value="Glyas_Bleomycin-R_OHBP_Dase"/>
</dbReference>
<evidence type="ECO:0000313" key="2">
    <source>
        <dbReference type="EMBL" id="CAD0350457.1"/>
    </source>
</evidence>